<keyword evidence="2" id="KW-0677">Repeat</keyword>
<dbReference type="PROSITE" id="PS50231">
    <property type="entry name" value="RICIN_B_LECTIN"/>
    <property type="match status" value="1"/>
</dbReference>
<reference evidence="5" key="3">
    <citation type="submission" date="2025-09" db="UniProtKB">
        <authorList>
            <consortium name="Ensembl"/>
        </authorList>
    </citation>
    <scope>IDENTIFICATION</scope>
</reference>
<feature type="region of interest" description="Disordered" evidence="3">
    <location>
        <begin position="285"/>
        <end position="322"/>
    </location>
</feature>
<dbReference type="GO" id="GO:0005212">
    <property type="term" value="F:structural constituent of eye lens"/>
    <property type="evidence" value="ECO:0007669"/>
    <property type="project" value="TreeGrafter"/>
</dbReference>
<protein>
    <submittedName>
        <fullName evidence="5">PR domain containing 1b, with ZNF domain</fullName>
    </submittedName>
</protein>
<dbReference type="InterPro" id="IPR011024">
    <property type="entry name" value="G_crystallin-like"/>
</dbReference>
<name>A0A3P8VR68_CYNSE</name>
<reference evidence="5 6" key="1">
    <citation type="journal article" date="2014" name="Nat. Genet.">
        <title>Whole-genome sequence of a flatfish provides insights into ZW sex chromosome evolution and adaptation to a benthic lifestyle.</title>
        <authorList>
            <person name="Chen S."/>
            <person name="Zhang G."/>
            <person name="Shao C."/>
            <person name="Huang Q."/>
            <person name="Liu G."/>
            <person name="Zhang P."/>
            <person name="Song W."/>
            <person name="An N."/>
            <person name="Chalopin D."/>
            <person name="Volff J.N."/>
            <person name="Hong Y."/>
            <person name="Li Q."/>
            <person name="Sha Z."/>
            <person name="Zhou H."/>
            <person name="Xie M."/>
            <person name="Yu Q."/>
            <person name="Liu Y."/>
            <person name="Xiang H."/>
            <person name="Wang N."/>
            <person name="Wu K."/>
            <person name="Yang C."/>
            <person name="Zhou Q."/>
            <person name="Liao X."/>
            <person name="Yang L."/>
            <person name="Hu Q."/>
            <person name="Zhang J."/>
            <person name="Meng L."/>
            <person name="Jin L."/>
            <person name="Tian Y."/>
            <person name="Lian J."/>
            <person name="Yang J."/>
            <person name="Miao G."/>
            <person name="Liu S."/>
            <person name="Liang Z."/>
            <person name="Yan F."/>
            <person name="Li Y."/>
            <person name="Sun B."/>
            <person name="Zhang H."/>
            <person name="Zhang J."/>
            <person name="Zhu Y."/>
            <person name="Du M."/>
            <person name="Zhao Y."/>
            <person name="Schartl M."/>
            <person name="Tang Q."/>
            <person name="Wang J."/>
        </authorList>
    </citation>
    <scope>NUCLEOTIDE SEQUENCE</scope>
</reference>
<proteinExistence type="inferred from homology"/>
<dbReference type="SUPFAM" id="SSF50370">
    <property type="entry name" value="Ricin B-like lectins"/>
    <property type="match status" value="1"/>
</dbReference>
<feature type="compositionally biased region" description="Polar residues" evidence="3">
    <location>
        <begin position="308"/>
        <end position="322"/>
    </location>
</feature>
<keyword evidence="6" id="KW-1185">Reference proteome</keyword>
<evidence type="ECO:0000313" key="5">
    <source>
        <dbReference type="Ensembl" id="ENSCSEP00000016832.1"/>
    </source>
</evidence>
<feature type="compositionally biased region" description="Polar residues" evidence="3">
    <location>
        <begin position="358"/>
        <end position="368"/>
    </location>
</feature>
<dbReference type="STRING" id="244447.ENSCSEP00000016832"/>
<dbReference type="GeneTree" id="ENSGT00940000157740"/>
<feature type="compositionally biased region" description="Pro residues" evidence="3">
    <location>
        <begin position="173"/>
        <end position="182"/>
    </location>
</feature>
<evidence type="ECO:0000256" key="2">
    <source>
        <dbReference type="ARBA" id="ARBA00022737"/>
    </source>
</evidence>
<dbReference type="Ensembl" id="ENSCSET00000017046.1">
    <property type="protein sequence ID" value="ENSCSEP00000016832.1"/>
    <property type="gene ID" value="ENSCSEG00000010807.1"/>
</dbReference>
<feature type="compositionally biased region" description="Low complexity" evidence="3">
    <location>
        <begin position="421"/>
        <end position="436"/>
    </location>
</feature>
<dbReference type="Pfam" id="PF00652">
    <property type="entry name" value="Ricin_B_lectin"/>
    <property type="match status" value="1"/>
</dbReference>
<dbReference type="PANTHER" id="PTHR11818:SF50">
    <property type="entry name" value="BETA_GAMMA CRYSTALLIN DOMAIN-CONTAINING PROTEIN 2"/>
    <property type="match status" value="1"/>
</dbReference>
<dbReference type="InterPro" id="IPR050252">
    <property type="entry name" value="Beta/Gamma-Crystallin"/>
</dbReference>
<feature type="domain" description="Beta/gamma crystallin 'Greek key'" evidence="4">
    <location>
        <begin position="961"/>
        <end position="1004"/>
    </location>
</feature>
<organism evidence="5 6">
    <name type="scientific">Cynoglossus semilaevis</name>
    <name type="common">Tongue sole</name>
    <dbReference type="NCBI Taxonomy" id="244447"/>
    <lineage>
        <taxon>Eukaryota</taxon>
        <taxon>Metazoa</taxon>
        <taxon>Chordata</taxon>
        <taxon>Craniata</taxon>
        <taxon>Vertebrata</taxon>
        <taxon>Euteleostomi</taxon>
        <taxon>Actinopterygii</taxon>
        <taxon>Neopterygii</taxon>
        <taxon>Teleostei</taxon>
        <taxon>Neoteleostei</taxon>
        <taxon>Acanthomorphata</taxon>
        <taxon>Carangaria</taxon>
        <taxon>Pleuronectiformes</taxon>
        <taxon>Pleuronectoidei</taxon>
        <taxon>Cynoglossidae</taxon>
        <taxon>Cynoglossinae</taxon>
        <taxon>Cynoglossus</taxon>
    </lineage>
</organism>
<feature type="domain" description="Beta/gamma crystallin 'Greek key'" evidence="4">
    <location>
        <begin position="923"/>
        <end position="960"/>
    </location>
</feature>
<dbReference type="PANTHER" id="PTHR11818">
    <property type="entry name" value="BETA/GAMMA CRYSTALLIN"/>
    <property type="match status" value="1"/>
</dbReference>
<dbReference type="InterPro" id="IPR001064">
    <property type="entry name" value="Beta/gamma_crystallin"/>
</dbReference>
<evidence type="ECO:0000259" key="4">
    <source>
        <dbReference type="PROSITE" id="PS50915"/>
    </source>
</evidence>
<dbReference type="AlphaFoldDB" id="A0A3P8VR68"/>
<feature type="compositionally biased region" description="Polar residues" evidence="3">
    <location>
        <begin position="33"/>
        <end position="42"/>
    </location>
</feature>
<dbReference type="Proteomes" id="UP000265120">
    <property type="component" value="Chromosome 18"/>
</dbReference>
<dbReference type="Gene3D" id="2.60.20.10">
    <property type="entry name" value="Crystallins"/>
    <property type="match status" value="6"/>
</dbReference>
<feature type="domain" description="Beta/gamma crystallin 'Greek key'" evidence="4">
    <location>
        <begin position="870"/>
        <end position="912"/>
    </location>
</feature>
<dbReference type="Pfam" id="PF00030">
    <property type="entry name" value="Crystall"/>
    <property type="match status" value="6"/>
</dbReference>
<evidence type="ECO:0000256" key="3">
    <source>
        <dbReference type="SAM" id="MobiDB-lite"/>
    </source>
</evidence>
<dbReference type="PROSITE" id="PS50915">
    <property type="entry name" value="CRYSTALLIN_BETA_GAMMA"/>
    <property type="match status" value="5"/>
</dbReference>
<dbReference type="InterPro" id="IPR000772">
    <property type="entry name" value="Ricin_B_lectin"/>
</dbReference>
<dbReference type="OMA" id="MLVMFEM"/>
<dbReference type="GO" id="GO:0002088">
    <property type="term" value="P:lens development in camera-type eye"/>
    <property type="evidence" value="ECO:0007669"/>
    <property type="project" value="TreeGrafter"/>
</dbReference>
<reference evidence="5" key="2">
    <citation type="submission" date="2025-08" db="UniProtKB">
        <authorList>
            <consortium name="Ensembl"/>
        </authorList>
    </citation>
    <scope>IDENTIFICATION</scope>
</reference>
<feature type="region of interest" description="Disordered" evidence="3">
    <location>
        <begin position="170"/>
        <end position="189"/>
    </location>
</feature>
<feature type="region of interest" description="Disordered" evidence="3">
    <location>
        <begin position="406"/>
        <end position="436"/>
    </location>
</feature>
<accession>A0A3P8VR68</accession>
<feature type="domain" description="Beta/gamma crystallin 'Greek key'" evidence="4">
    <location>
        <begin position="779"/>
        <end position="821"/>
    </location>
</feature>
<comment type="similarity">
    <text evidence="1">Belongs to the beta/gamma-crystallin family.</text>
</comment>
<dbReference type="SMART" id="SM00247">
    <property type="entry name" value="XTALbg"/>
    <property type="match status" value="6"/>
</dbReference>
<dbReference type="InterPro" id="IPR035992">
    <property type="entry name" value="Ricin_B-like_lectins"/>
</dbReference>
<feature type="region of interest" description="Disordered" evidence="3">
    <location>
        <begin position="336"/>
        <end position="384"/>
    </location>
</feature>
<feature type="region of interest" description="Disordered" evidence="3">
    <location>
        <begin position="1"/>
        <end position="49"/>
    </location>
</feature>
<evidence type="ECO:0000256" key="1">
    <source>
        <dbReference type="ARBA" id="ARBA00009646"/>
    </source>
</evidence>
<feature type="compositionally biased region" description="Low complexity" evidence="3">
    <location>
        <begin position="296"/>
        <end position="307"/>
    </location>
</feature>
<feature type="compositionally biased region" description="Basic and acidic residues" evidence="3">
    <location>
        <begin position="11"/>
        <end position="28"/>
    </location>
</feature>
<sequence length="1220" mass="134730">MASIPELLLDNDDKVDAPLEEKSSKGDDGISPVFSQIESSSVADKEGAPPLVRDSMVHRAAEAATADSVVPDHVSGDKGFLQDSRILSAETTNKTFSTHQSEVFDSRTDAEKCATNVTAASPVRSLYSEKVTYEALYESLFPQSVSSRDEDDESSRFTGLFKATLVDTVCEPAGPPSTPPASPDTDSPNQFDMDFLMDTLKNMGPSFRPRCVGPRAAAPVLVSSLPPIVEDAQSPITPGLPAAVSSPTKSLDTTDSLNGIYSLPADLGLKRTFPRDTRSPLELMKQNQQVQKPLPSLSASRGSSSSSEVTNGNGTVLPANTGSRLDNSIIFSSYRSPSLDLSGENDRTHRSLFRSGSLPETGSLSDHVTSGMKDVNDLGSGKDPLSGSRIERLSFLLTSSSSLTGTEDLGARMSRPPPPLSFSSPPFSTTSTDSGSLSMFGQSPTTGMGVGGGTHPLLQRSFSSEGIVGGQQMSLFNNVHGGSVFQTKDPEPDRNLASKYRAFPDAYLTKEKEHGKLNPRPGKIYIFDRPGLCGQRIEARGDVIDATSWELQETISIRVVRGGWVLYEKPNFRGEKIALDEGDTELTFPFSPPEEQQLQNGQKEEEKEEEQTEESQAPTRRFIIGSLRRAVRDYSVPEISLFPEENAEGKKVVFRDTSEDARIFGFPIKAHSIIINAGLWLVFGQPFFQGNPRVLEVGGYSTPAAWGVDQPYVGSVHPLKIGEPKVENLSEPNLVIFDKPYFTGKSRTICSNMRDFMTRLDQQQTAFMYSVGSIKVQGGIWVGYEKEGFRGHQYLLEEGEYQDWRVWGGHNSELRSVRLIKAVSFSEETEKKKAQEGIQEENTFQVTEAIPDVELFGYKTLTRSIHVLSGAWVAYSHVDFSGDQFILEKGFYNNCADWGSQDPRVCSVQPILLAPRFDSGTRNEIVLYSEPDFQGRTQVFVKNQDVVTDRFRTKSCRVATGSWVLYEKEQFSGGLYVLQEGDYPNLVSMGCSDSCMIRSLKAIPTTFCVPSLSMFGLECLEGREVTTDTEMSSLTAEGFNNHILWVLCEYSNYRGRQILLESIEITNWPKFSSMNTVGSVYPVRQKRHLFRIKNTDRGLYMSVQGGVEEMKSGRIVLSAEVEPMSDIWFYQDGLIKNKLSPVMSLQVMGNVEPGSKVVLWQETRQPIQSWTAQMSGLITSLTFPGMVLDVKGGKTYDKDHVVIMPENDERPSQQWALELL</sequence>
<dbReference type="Gene3D" id="2.80.10.50">
    <property type="match status" value="1"/>
</dbReference>
<dbReference type="SUPFAM" id="SSF49695">
    <property type="entry name" value="gamma-Crystallin-like"/>
    <property type="match status" value="3"/>
</dbReference>
<dbReference type="InParanoid" id="A0A3P8VR68"/>
<feature type="domain" description="Beta/gamma crystallin 'Greek key'" evidence="4">
    <location>
        <begin position="562"/>
        <end position="605"/>
    </location>
</feature>
<evidence type="ECO:0000313" key="6">
    <source>
        <dbReference type="Proteomes" id="UP000265120"/>
    </source>
</evidence>
<dbReference type="GO" id="GO:0007601">
    <property type="term" value="P:visual perception"/>
    <property type="evidence" value="ECO:0007669"/>
    <property type="project" value="TreeGrafter"/>
</dbReference>
<dbReference type="PRINTS" id="PR01367">
    <property type="entry name" value="BGCRYSTALLIN"/>
</dbReference>
<feature type="region of interest" description="Disordered" evidence="3">
    <location>
        <begin position="584"/>
        <end position="619"/>
    </location>
</feature>